<dbReference type="RefSeq" id="WP_086449740.1">
    <property type="nucleotide sequence ID" value="NZ_MSPP01000001.1"/>
</dbReference>
<dbReference type="AlphaFoldDB" id="A0A251X117"/>
<dbReference type="GO" id="GO:0005829">
    <property type="term" value="C:cytosol"/>
    <property type="evidence" value="ECO:0007669"/>
    <property type="project" value="TreeGrafter"/>
</dbReference>
<accession>A0A251X117</accession>
<organism evidence="3 4">
    <name type="scientific">Marivivens niveibacter</name>
    <dbReference type="NCBI Taxonomy" id="1930667"/>
    <lineage>
        <taxon>Bacteria</taxon>
        <taxon>Pseudomonadati</taxon>
        <taxon>Pseudomonadota</taxon>
        <taxon>Alphaproteobacteria</taxon>
        <taxon>Rhodobacterales</taxon>
        <taxon>Paracoccaceae</taxon>
        <taxon>Marivivens group</taxon>
        <taxon>Marivivens</taxon>
    </lineage>
</organism>
<dbReference type="OrthoDB" id="9807486at2"/>
<dbReference type="Pfam" id="PF02622">
    <property type="entry name" value="DUF179"/>
    <property type="match status" value="1"/>
</dbReference>
<name>A0A251X117_9RHOB</name>
<protein>
    <recommendedName>
        <fullName evidence="2">UPF0301 protein BVC71_00790</fullName>
    </recommendedName>
</protein>
<proteinExistence type="inferred from homology"/>
<dbReference type="Proteomes" id="UP000194664">
    <property type="component" value="Unassembled WGS sequence"/>
</dbReference>
<gene>
    <name evidence="3" type="ORF">BVC71_00790</name>
</gene>
<evidence type="ECO:0000313" key="3">
    <source>
        <dbReference type="EMBL" id="OUD10088.1"/>
    </source>
</evidence>
<evidence type="ECO:0000256" key="2">
    <source>
        <dbReference type="HAMAP-Rule" id="MF_00758"/>
    </source>
</evidence>
<dbReference type="PANTHER" id="PTHR30327">
    <property type="entry name" value="UNCHARACTERIZED PROTEIN YQGE"/>
    <property type="match status" value="1"/>
</dbReference>
<dbReference type="NCBIfam" id="NF001268">
    <property type="entry name" value="PRK00228.1-4"/>
    <property type="match status" value="1"/>
</dbReference>
<dbReference type="Gene3D" id="3.40.1740.10">
    <property type="entry name" value="VC0467-like"/>
    <property type="match status" value="1"/>
</dbReference>
<dbReference type="HAMAP" id="MF_00758">
    <property type="entry name" value="UPF0301"/>
    <property type="match status" value="1"/>
</dbReference>
<evidence type="ECO:0000313" key="4">
    <source>
        <dbReference type="Proteomes" id="UP000194664"/>
    </source>
</evidence>
<dbReference type="PANTHER" id="PTHR30327:SF1">
    <property type="entry name" value="UPF0301 PROTEIN YQGE"/>
    <property type="match status" value="1"/>
</dbReference>
<sequence>MDFASNDLTGKLLIAMPGMSDDRFAQAVIYVCAHSDDGAMGLVINKPADEIKFSDLLEQLEIPIGDTMRDIRIHIGGPVEHGRGFVLHSDDYESDTGTMEIGQGKSMTATVDVLRDLAAGGGPLSSFVALGYSGWSPGQLEFELSENAWLTCDARDDIIFGRDPSVKWQTALSVLGIDPLTLSASAGHA</sequence>
<dbReference type="InterPro" id="IPR003774">
    <property type="entry name" value="AlgH-like"/>
</dbReference>
<comment type="caution">
    <text evidence="3">The sequence shown here is derived from an EMBL/GenBank/DDBJ whole genome shotgun (WGS) entry which is preliminary data.</text>
</comment>
<comment type="similarity">
    <text evidence="1 2">Belongs to the UPF0301 (AlgH) family.</text>
</comment>
<dbReference type="EMBL" id="MSPP01000001">
    <property type="protein sequence ID" value="OUD10088.1"/>
    <property type="molecule type" value="Genomic_DNA"/>
</dbReference>
<dbReference type="SUPFAM" id="SSF143456">
    <property type="entry name" value="VC0467-like"/>
    <property type="match status" value="1"/>
</dbReference>
<evidence type="ECO:0000256" key="1">
    <source>
        <dbReference type="ARBA" id="ARBA00009600"/>
    </source>
</evidence>
<reference evidence="3 4" key="1">
    <citation type="submission" date="2016-12" db="EMBL/GenBank/DDBJ databases">
        <title>The draft genome sequence of HSLHS2.</title>
        <authorList>
            <person name="Hu D."/>
            <person name="Wang L."/>
            <person name="Shao Z."/>
        </authorList>
    </citation>
    <scope>NUCLEOTIDE SEQUENCE [LARGE SCALE GENOMIC DNA]</scope>
    <source>
        <strain evidence="3">MCCC 1A06712</strain>
    </source>
</reference>
<keyword evidence="4" id="KW-1185">Reference proteome</keyword>